<keyword evidence="9" id="KW-0408">Iron</keyword>
<gene>
    <name evidence="14" type="ORF">C8D91_1190</name>
</gene>
<proteinExistence type="inferred from homology"/>
<dbReference type="InterPro" id="IPR033885">
    <property type="entry name" value="AlkB/XylM"/>
</dbReference>
<evidence type="ECO:0000256" key="1">
    <source>
        <dbReference type="ARBA" id="ARBA00004429"/>
    </source>
</evidence>
<keyword evidence="7 12" id="KW-1133">Transmembrane helix</keyword>
<dbReference type="Pfam" id="PF00487">
    <property type="entry name" value="FA_desaturase"/>
    <property type="match status" value="1"/>
</dbReference>
<keyword evidence="3" id="KW-1003">Cell membrane</keyword>
<keyword evidence="4" id="KW-0997">Cell inner membrane</keyword>
<evidence type="ECO:0000313" key="14">
    <source>
        <dbReference type="EMBL" id="TDR22697.1"/>
    </source>
</evidence>
<dbReference type="EMBL" id="SNZB01000002">
    <property type="protein sequence ID" value="TDR22697.1"/>
    <property type="molecule type" value="Genomic_DNA"/>
</dbReference>
<dbReference type="CDD" id="cd03512">
    <property type="entry name" value="Alkane-hydroxylase"/>
    <property type="match status" value="1"/>
</dbReference>
<comment type="caution">
    <text evidence="14">The sequence shown here is derived from an EMBL/GenBank/DDBJ whole genome shotgun (WGS) entry which is preliminary data.</text>
</comment>
<dbReference type="OrthoDB" id="4759734at2"/>
<evidence type="ECO:0000256" key="10">
    <source>
        <dbReference type="ARBA" id="ARBA00023033"/>
    </source>
</evidence>
<dbReference type="RefSeq" id="WP_099019318.1">
    <property type="nucleotide sequence ID" value="NZ_NIHB01000002.1"/>
</dbReference>
<feature type="transmembrane region" description="Helical" evidence="12">
    <location>
        <begin position="106"/>
        <end position="125"/>
    </location>
</feature>
<name>A0A4R6XWZ6_9GAMM</name>
<evidence type="ECO:0000256" key="4">
    <source>
        <dbReference type="ARBA" id="ARBA00022519"/>
    </source>
</evidence>
<feature type="transmembrane region" description="Helical" evidence="12">
    <location>
        <begin position="324"/>
        <end position="342"/>
    </location>
</feature>
<keyword evidence="15" id="KW-1185">Reference proteome</keyword>
<dbReference type="AlphaFoldDB" id="A0A4R6XWZ6"/>
<dbReference type="GO" id="GO:0046872">
    <property type="term" value="F:metal ion binding"/>
    <property type="evidence" value="ECO:0007669"/>
    <property type="project" value="UniProtKB-KW"/>
</dbReference>
<evidence type="ECO:0000256" key="6">
    <source>
        <dbReference type="ARBA" id="ARBA00022723"/>
    </source>
</evidence>
<accession>A0A4R6XWZ6</accession>
<reference evidence="14 15" key="1">
    <citation type="submission" date="2019-03" db="EMBL/GenBank/DDBJ databases">
        <title>Genomic Encyclopedia of Type Strains, Phase IV (KMG-IV): sequencing the most valuable type-strain genomes for metagenomic binning, comparative biology and taxonomic classification.</title>
        <authorList>
            <person name="Goeker M."/>
        </authorList>
    </citation>
    <scope>NUCLEOTIDE SEQUENCE [LARGE SCALE GENOMIC DNA]</scope>
    <source>
        <strain evidence="14 15">DSM 25488</strain>
    </source>
</reference>
<evidence type="ECO:0000256" key="9">
    <source>
        <dbReference type="ARBA" id="ARBA00023004"/>
    </source>
</evidence>
<keyword evidence="11 12" id="KW-0472">Membrane</keyword>
<sequence length="362" mass="42094">MDQVKPKKYLWILSVLLPLVGLSGISLYEMTSVAWCLLLPIAFIYIGIPLLDWLFSTDNSNPDAAQLIQLEQSKFYDWILFLMLPVHFFVFYTIIDYTVSQELTFWMHLTLLLTLGVFGGLAINLGHELGHKKDRWSKNLAKLALATGAYGHFNVEHNAGHHRDVATPEDSASAKLGESIYRFALREFPGGLKRAWRIETTRLTRHGLKWYSKDNQILHSYILTIIIYGLLTAMLGWPALLLMLAHAPLVWWQLTSANYIEHYGLLRQKNKHGKYERCEPRHSWNSNHLISNLVLFHLQRHSDHHANPSRHYQSLRHFAEAPQLPTGYMGMFVLAYFPPLWYKVMDKRLLSMYQNDMRLINH</sequence>
<organism evidence="14 15">
    <name type="scientific">Marinicella litoralis</name>
    <dbReference type="NCBI Taxonomy" id="644220"/>
    <lineage>
        <taxon>Bacteria</taxon>
        <taxon>Pseudomonadati</taxon>
        <taxon>Pseudomonadota</taxon>
        <taxon>Gammaproteobacteria</taxon>
        <taxon>Lysobacterales</taxon>
        <taxon>Marinicellaceae</taxon>
        <taxon>Marinicella</taxon>
    </lineage>
</organism>
<comment type="subcellular location">
    <subcellularLocation>
        <location evidence="1">Cell inner membrane</location>
        <topology evidence="1">Multi-pass membrane protein</topology>
    </subcellularLocation>
</comment>
<dbReference type="PANTHER" id="PTHR38674:SF1">
    <property type="entry name" value="ALKANE 1-MONOOXYGENASE 1"/>
    <property type="match status" value="1"/>
</dbReference>
<dbReference type="Proteomes" id="UP000295724">
    <property type="component" value="Unassembled WGS sequence"/>
</dbReference>
<evidence type="ECO:0000259" key="13">
    <source>
        <dbReference type="Pfam" id="PF00487"/>
    </source>
</evidence>
<evidence type="ECO:0000256" key="2">
    <source>
        <dbReference type="ARBA" id="ARBA00010823"/>
    </source>
</evidence>
<evidence type="ECO:0000256" key="8">
    <source>
        <dbReference type="ARBA" id="ARBA00023002"/>
    </source>
</evidence>
<evidence type="ECO:0000256" key="12">
    <source>
        <dbReference type="SAM" id="Phobius"/>
    </source>
</evidence>
<feature type="domain" description="Fatty acid desaturase" evidence="13">
    <location>
        <begin position="105"/>
        <end position="332"/>
    </location>
</feature>
<dbReference type="InterPro" id="IPR005804">
    <property type="entry name" value="FA_desaturase_dom"/>
</dbReference>
<dbReference type="GO" id="GO:0006629">
    <property type="term" value="P:lipid metabolic process"/>
    <property type="evidence" value="ECO:0007669"/>
    <property type="project" value="InterPro"/>
</dbReference>
<evidence type="ECO:0000313" key="15">
    <source>
        <dbReference type="Proteomes" id="UP000295724"/>
    </source>
</evidence>
<comment type="similarity">
    <text evidence="2">Belongs to the fatty acid desaturase type 1 family. AlkB subfamily.</text>
</comment>
<feature type="transmembrane region" description="Helical" evidence="12">
    <location>
        <begin position="32"/>
        <end position="55"/>
    </location>
</feature>
<dbReference type="PANTHER" id="PTHR38674">
    <property type="entry name" value="ALKANE 1-MONOOXYGENASE 1"/>
    <property type="match status" value="1"/>
</dbReference>
<dbReference type="GO" id="GO:0004497">
    <property type="term" value="F:monooxygenase activity"/>
    <property type="evidence" value="ECO:0007669"/>
    <property type="project" value="UniProtKB-KW"/>
</dbReference>
<feature type="transmembrane region" description="Helical" evidence="12">
    <location>
        <begin position="9"/>
        <end position="26"/>
    </location>
</feature>
<keyword evidence="10 14" id="KW-0503">Monooxygenase</keyword>
<evidence type="ECO:0000256" key="3">
    <source>
        <dbReference type="ARBA" id="ARBA00022475"/>
    </source>
</evidence>
<feature type="transmembrane region" description="Helical" evidence="12">
    <location>
        <begin position="75"/>
        <end position="94"/>
    </location>
</feature>
<protein>
    <submittedName>
        <fullName evidence="14">Alkane 1-monooxygenase</fullName>
    </submittedName>
</protein>
<evidence type="ECO:0000256" key="5">
    <source>
        <dbReference type="ARBA" id="ARBA00022692"/>
    </source>
</evidence>
<keyword evidence="5 12" id="KW-0812">Transmembrane</keyword>
<evidence type="ECO:0000256" key="7">
    <source>
        <dbReference type="ARBA" id="ARBA00022989"/>
    </source>
</evidence>
<dbReference type="GO" id="GO:0005886">
    <property type="term" value="C:plasma membrane"/>
    <property type="evidence" value="ECO:0007669"/>
    <property type="project" value="UniProtKB-SubCell"/>
</dbReference>
<feature type="transmembrane region" description="Helical" evidence="12">
    <location>
        <begin position="221"/>
        <end position="245"/>
    </location>
</feature>
<keyword evidence="6" id="KW-0479">Metal-binding</keyword>
<keyword evidence="8" id="KW-0560">Oxidoreductase</keyword>
<evidence type="ECO:0000256" key="11">
    <source>
        <dbReference type="ARBA" id="ARBA00023136"/>
    </source>
</evidence>